<evidence type="ECO:0000313" key="2">
    <source>
        <dbReference type="EMBL" id="RRT51490.1"/>
    </source>
</evidence>
<sequence length="102" mass="11805">MLLCFTQIDRPLQKHGGRLDHSEAYCGTCYGAETSDDQCCNSCEEVREAYRKKGWALTNPDMIDQSIISNYYSSVKMQSTVETRRIIWDVSVFHQSEHITYN</sequence>
<dbReference type="EMBL" id="AMZH03012194">
    <property type="protein sequence ID" value="RRT51490.1"/>
    <property type="molecule type" value="Genomic_DNA"/>
</dbReference>
<dbReference type="Pfam" id="PF07970">
    <property type="entry name" value="COPIIcoated_ERV"/>
    <property type="match status" value="1"/>
</dbReference>
<name>A0A426YIJ8_ENSVE</name>
<dbReference type="AlphaFoldDB" id="A0A426YIJ8"/>
<dbReference type="InterPro" id="IPR012936">
    <property type="entry name" value="Erv_C"/>
</dbReference>
<accession>A0A426YIJ8</accession>
<gene>
    <name evidence="2" type="ORF">B296_00039788</name>
</gene>
<reference evidence="2 3" key="1">
    <citation type="journal article" date="2014" name="Agronomy (Basel)">
        <title>A Draft Genome Sequence for Ensete ventricosum, the Drought-Tolerant Tree Against Hunger.</title>
        <authorList>
            <person name="Harrison J."/>
            <person name="Moore K.A."/>
            <person name="Paszkiewicz K."/>
            <person name="Jones T."/>
            <person name="Grant M."/>
            <person name="Ambacheew D."/>
            <person name="Muzemil S."/>
            <person name="Studholme D.J."/>
        </authorList>
    </citation>
    <scope>NUCLEOTIDE SEQUENCE [LARGE SCALE GENOMIC DNA]</scope>
</reference>
<feature type="domain" description="Endoplasmic reticulum vesicle transporter C-terminal" evidence="1">
    <location>
        <begin position="29"/>
        <end position="92"/>
    </location>
</feature>
<evidence type="ECO:0000259" key="1">
    <source>
        <dbReference type="Pfam" id="PF07970"/>
    </source>
</evidence>
<protein>
    <recommendedName>
        <fullName evidence="1">Endoplasmic reticulum vesicle transporter C-terminal domain-containing protein</fullName>
    </recommendedName>
</protein>
<proteinExistence type="predicted"/>
<comment type="caution">
    <text evidence="2">The sequence shown here is derived from an EMBL/GenBank/DDBJ whole genome shotgun (WGS) entry which is preliminary data.</text>
</comment>
<organism evidence="2 3">
    <name type="scientific">Ensete ventricosum</name>
    <name type="common">Abyssinian banana</name>
    <name type="synonym">Musa ensete</name>
    <dbReference type="NCBI Taxonomy" id="4639"/>
    <lineage>
        <taxon>Eukaryota</taxon>
        <taxon>Viridiplantae</taxon>
        <taxon>Streptophyta</taxon>
        <taxon>Embryophyta</taxon>
        <taxon>Tracheophyta</taxon>
        <taxon>Spermatophyta</taxon>
        <taxon>Magnoliopsida</taxon>
        <taxon>Liliopsida</taxon>
        <taxon>Zingiberales</taxon>
        <taxon>Musaceae</taxon>
        <taxon>Ensete</taxon>
    </lineage>
</organism>
<dbReference type="Proteomes" id="UP000287651">
    <property type="component" value="Unassembled WGS sequence"/>
</dbReference>
<evidence type="ECO:0000313" key="3">
    <source>
        <dbReference type="Proteomes" id="UP000287651"/>
    </source>
</evidence>